<keyword evidence="6 12" id="KW-0862">Zinc</keyword>
<comment type="similarity">
    <text evidence="2">Belongs to the krueppel C2H2-type zinc-finger protein family.</text>
</comment>
<feature type="binding site" evidence="12">
    <location>
        <position position="66"/>
    </location>
    <ligand>
        <name>Zn(2+)</name>
        <dbReference type="ChEBI" id="CHEBI:29105"/>
    </ligand>
</feature>
<feature type="binding site" evidence="12">
    <location>
        <position position="17"/>
    </location>
    <ligand>
        <name>Zn(2+)</name>
        <dbReference type="ChEBI" id="CHEBI:29105"/>
    </ligand>
</feature>
<dbReference type="Pfam" id="PF00096">
    <property type="entry name" value="zf-C2H2"/>
    <property type="match status" value="1"/>
</dbReference>
<keyword evidence="9" id="KW-0804">Transcription</keyword>
<dbReference type="Pfam" id="PF13912">
    <property type="entry name" value="zf-C2H2_6"/>
    <property type="match status" value="2"/>
</dbReference>
<evidence type="ECO:0000256" key="3">
    <source>
        <dbReference type="ARBA" id="ARBA00022723"/>
    </source>
</evidence>
<evidence type="ECO:0000256" key="10">
    <source>
        <dbReference type="ARBA" id="ARBA00023242"/>
    </source>
</evidence>
<feature type="compositionally biased region" description="Basic and acidic residues" evidence="13">
    <location>
        <begin position="868"/>
        <end position="890"/>
    </location>
</feature>
<keyword evidence="5 11" id="KW-0863">Zinc-finger</keyword>
<dbReference type="SMART" id="SM00355">
    <property type="entry name" value="ZnF_C2H2"/>
    <property type="match status" value="10"/>
</dbReference>
<feature type="domain" description="C2H2-type" evidence="14">
    <location>
        <begin position="405"/>
        <end position="432"/>
    </location>
</feature>
<keyword evidence="3 12" id="KW-0479">Metal-binding</keyword>
<feature type="domain" description="C2H2-type" evidence="14">
    <location>
        <begin position="249"/>
        <end position="277"/>
    </location>
</feature>
<dbReference type="OrthoDB" id="6077919at2759"/>
<dbReference type="AlphaFoldDB" id="A0A7E5VGK3"/>
<dbReference type="SUPFAM" id="SSF57716">
    <property type="entry name" value="Glucocorticoid receptor-like (DNA-binding domain)"/>
    <property type="match status" value="1"/>
</dbReference>
<feature type="domain" description="ZAD" evidence="15">
    <location>
        <begin position="12"/>
        <end position="90"/>
    </location>
</feature>
<feature type="compositionally biased region" description="Basic and acidic residues" evidence="13">
    <location>
        <begin position="844"/>
        <end position="855"/>
    </location>
</feature>
<proteinExistence type="inferred from homology"/>
<comment type="subcellular location">
    <subcellularLocation>
        <location evidence="1">Nucleus</location>
    </subcellularLocation>
</comment>
<dbReference type="Pfam" id="PF13894">
    <property type="entry name" value="zf-C2H2_4"/>
    <property type="match status" value="1"/>
</dbReference>
<accession>A0A7E5VGK3</accession>
<dbReference type="PROSITE" id="PS51915">
    <property type="entry name" value="ZAD"/>
    <property type="match status" value="1"/>
</dbReference>
<sequence>METRSDNLSSMEICRFCLTQGGTLTSLYERVRAPKNSVTLPLKILSCLSIEVFASDKMPTYICSRCKFYMDLSYEFKNMCRQADEHILQYVQNGIPLTPMTWSASLSKVFRLANKTPEVAVMKTVVEGGTTVQVTAQSESDEEDDENVYNVKIADGSDEDSKSARVKVITSTDKDEKEKAKQTKVPVAREGCWPCDECECTYPLQQMLELHKKQKHRERTVSCDQCDAKFFSHYDMMTHKLRHSDEMSYQCIACDKKFKRLILLKRHEKSMHADLPQQICKFCPASFLSVEDLDTHMFKHTRIVEKRFHCETCDKRFNEKSTLQRHMDNLHSANPRYACDYCAERFSSVTKLSRHVRTHAGERSYPCKYCNKSFIKGHHYTRHLRLKHRETIRTCRGPFGEADQFRCEQCEDSFGTQDELIYHSAIHATQNLTCPLCQEKFEDVDAVTSHIKTHVTGMEFMCDLCELVFTSKEKLDTHVTLAHDDEMRSESLVQDESSMEMDVEDEDDDTGINVKEEDDHMVVEIKKAEEFMLPNLQGDADDKIDNTNSEESDADASYTELSTVAATPIVRKRKPSAESTPVLLGGVTITKNIVAAKNEKTASILRKAEEIKKKVIQPANEVADKKKVENNSAGASDKSLRLLEKELQELKRQTNTRSEAVKTPAKPMETLRSRRAQIHTSTPKLRGAPVEEKKTLVATKSPAVEKKVPERRVLTKENKEPKDSKEAKANNNSVKDDKAKEAKETPKNVVKNGNSDKNNSEDGIRRSTRPSKIKDYAKMIRDRSQDSDNDDSDDADDEEYKEVEKSVEIKPKPRRASIKSAAAKQGTPNAAAPTPRKRGRPRKDKAVASKIRKEEVDEEEDDNNETNESEKDGKTKELDSLVEKENDVKATPEVVPSLLQEANKPATEQKPSPGVMVSPTTLKKIPIKALPPGVKPMPLPVNARLGGGEVCEMQIGKKVVKVQKIVMTKAEVEAMAKKGLVEMKDGTMVLKQGIKIPSADPTALKTTLVGEDAGKESPSKKATPTRCDFGEDV</sequence>
<evidence type="ECO:0000256" key="12">
    <source>
        <dbReference type="PROSITE-ProRule" id="PRU01263"/>
    </source>
</evidence>
<dbReference type="Proteomes" id="UP000322000">
    <property type="component" value="Chromosome 4"/>
</dbReference>
<dbReference type="RefSeq" id="XP_026727366.1">
    <property type="nucleotide sequence ID" value="XM_026871565.1"/>
</dbReference>
<feature type="compositionally biased region" description="Acidic residues" evidence="13">
    <location>
        <begin position="787"/>
        <end position="801"/>
    </location>
</feature>
<feature type="domain" description="C2H2-type" evidence="14">
    <location>
        <begin position="221"/>
        <end position="248"/>
    </location>
</feature>
<evidence type="ECO:0000256" key="1">
    <source>
        <dbReference type="ARBA" id="ARBA00004123"/>
    </source>
</evidence>
<feature type="region of interest" description="Disordered" evidence="13">
    <location>
        <begin position="1007"/>
        <end position="1033"/>
    </location>
</feature>
<feature type="compositionally biased region" description="Acidic residues" evidence="13">
    <location>
        <begin position="497"/>
        <end position="510"/>
    </location>
</feature>
<feature type="compositionally biased region" description="Basic and acidic residues" evidence="13">
    <location>
        <begin position="772"/>
        <end position="786"/>
    </location>
</feature>
<keyword evidence="4" id="KW-0677">Repeat</keyword>
<keyword evidence="10" id="KW-0539">Nucleus</keyword>
<dbReference type="PANTHER" id="PTHR24393:SF15">
    <property type="entry name" value="IP01243P-RELATED"/>
    <property type="match status" value="1"/>
</dbReference>
<evidence type="ECO:0000256" key="7">
    <source>
        <dbReference type="ARBA" id="ARBA00023015"/>
    </source>
</evidence>
<evidence type="ECO:0000256" key="5">
    <source>
        <dbReference type="ARBA" id="ARBA00022771"/>
    </source>
</evidence>
<dbReference type="FunFam" id="3.30.160.60:FF:000100">
    <property type="entry name" value="Zinc finger 45-like"/>
    <property type="match status" value="1"/>
</dbReference>
<dbReference type="PROSITE" id="PS50157">
    <property type="entry name" value="ZINC_FINGER_C2H2_2"/>
    <property type="match status" value="7"/>
</dbReference>
<feature type="compositionally biased region" description="Basic and acidic residues" evidence="13">
    <location>
        <begin position="802"/>
        <end position="811"/>
    </location>
</feature>
<dbReference type="SUPFAM" id="SSF57667">
    <property type="entry name" value="beta-beta-alpha zinc fingers"/>
    <property type="match status" value="6"/>
</dbReference>
<reference evidence="17" key="1">
    <citation type="submission" date="2025-08" db="UniProtKB">
        <authorList>
            <consortium name="RefSeq"/>
        </authorList>
    </citation>
    <scope>IDENTIFICATION</scope>
</reference>
<evidence type="ECO:0000256" key="4">
    <source>
        <dbReference type="ARBA" id="ARBA00022737"/>
    </source>
</evidence>
<feature type="region of interest" description="Disordered" evidence="13">
    <location>
        <begin position="488"/>
        <end position="511"/>
    </location>
</feature>
<dbReference type="GO" id="GO:0008270">
    <property type="term" value="F:zinc ion binding"/>
    <property type="evidence" value="ECO:0007669"/>
    <property type="project" value="UniProtKB-UniRule"/>
</dbReference>
<feature type="binding site" evidence="12">
    <location>
        <position position="63"/>
    </location>
    <ligand>
        <name>Zn(2+)</name>
        <dbReference type="ChEBI" id="CHEBI:29105"/>
    </ligand>
</feature>
<evidence type="ECO:0000256" key="6">
    <source>
        <dbReference type="ARBA" id="ARBA00022833"/>
    </source>
</evidence>
<evidence type="ECO:0000256" key="9">
    <source>
        <dbReference type="ARBA" id="ARBA00023163"/>
    </source>
</evidence>
<organism evidence="16 17">
    <name type="scientific">Trichoplusia ni</name>
    <name type="common">Cabbage looper</name>
    <dbReference type="NCBI Taxonomy" id="7111"/>
    <lineage>
        <taxon>Eukaryota</taxon>
        <taxon>Metazoa</taxon>
        <taxon>Ecdysozoa</taxon>
        <taxon>Arthropoda</taxon>
        <taxon>Hexapoda</taxon>
        <taxon>Insecta</taxon>
        <taxon>Pterygota</taxon>
        <taxon>Neoptera</taxon>
        <taxon>Endopterygota</taxon>
        <taxon>Lepidoptera</taxon>
        <taxon>Glossata</taxon>
        <taxon>Ditrysia</taxon>
        <taxon>Noctuoidea</taxon>
        <taxon>Noctuidae</taxon>
        <taxon>Plusiinae</taxon>
        <taxon>Trichoplusia</taxon>
    </lineage>
</organism>
<gene>
    <name evidence="17" type="primary">LOC113493546</name>
</gene>
<feature type="region of interest" description="Disordered" evidence="13">
    <location>
        <begin position="649"/>
        <end position="896"/>
    </location>
</feature>
<feature type="domain" description="C2H2-type" evidence="14">
    <location>
        <begin position="460"/>
        <end position="488"/>
    </location>
</feature>
<name>A0A7E5VGK3_TRINI</name>
<keyword evidence="16" id="KW-1185">Reference proteome</keyword>
<dbReference type="InterPro" id="IPR012934">
    <property type="entry name" value="Znf_AD"/>
</dbReference>
<dbReference type="Pfam" id="PF07776">
    <property type="entry name" value="zf-AD"/>
    <property type="match status" value="1"/>
</dbReference>
<dbReference type="SMART" id="SM00868">
    <property type="entry name" value="zf-AD"/>
    <property type="match status" value="2"/>
</dbReference>
<dbReference type="GO" id="GO:0001228">
    <property type="term" value="F:DNA-binding transcription activator activity, RNA polymerase II-specific"/>
    <property type="evidence" value="ECO:0007669"/>
    <property type="project" value="TreeGrafter"/>
</dbReference>
<feature type="domain" description="C2H2-type" evidence="14">
    <location>
        <begin position="308"/>
        <end position="336"/>
    </location>
</feature>
<evidence type="ECO:0000313" key="17">
    <source>
        <dbReference type="RefSeq" id="XP_026727366.1"/>
    </source>
</evidence>
<feature type="domain" description="C2H2-type" evidence="14">
    <location>
        <begin position="337"/>
        <end position="364"/>
    </location>
</feature>
<feature type="domain" description="C2H2-type" evidence="14">
    <location>
        <begin position="365"/>
        <end position="388"/>
    </location>
</feature>
<dbReference type="GO" id="GO:0000978">
    <property type="term" value="F:RNA polymerase II cis-regulatory region sequence-specific DNA binding"/>
    <property type="evidence" value="ECO:0007669"/>
    <property type="project" value="TreeGrafter"/>
</dbReference>
<evidence type="ECO:0000256" key="13">
    <source>
        <dbReference type="SAM" id="MobiDB-lite"/>
    </source>
</evidence>
<dbReference type="GeneID" id="113493546"/>
<evidence type="ECO:0000259" key="15">
    <source>
        <dbReference type="PROSITE" id="PS51915"/>
    </source>
</evidence>
<feature type="compositionally biased region" description="Acidic residues" evidence="13">
    <location>
        <begin position="856"/>
        <end position="867"/>
    </location>
</feature>
<evidence type="ECO:0000256" key="8">
    <source>
        <dbReference type="ARBA" id="ARBA00023125"/>
    </source>
</evidence>
<dbReference type="InParanoid" id="A0A7E5VGK3"/>
<keyword evidence="7" id="KW-0805">Transcription regulation</keyword>
<evidence type="ECO:0000256" key="2">
    <source>
        <dbReference type="ARBA" id="ARBA00006991"/>
    </source>
</evidence>
<feature type="compositionally biased region" description="Basic and acidic residues" evidence="13">
    <location>
        <begin position="703"/>
        <end position="746"/>
    </location>
</feature>
<dbReference type="Gene3D" id="3.30.160.60">
    <property type="entry name" value="Classic Zinc Finger"/>
    <property type="match status" value="6"/>
</dbReference>
<dbReference type="InterPro" id="IPR036236">
    <property type="entry name" value="Znf_C2H2_sf"/>
</dbReference>
<evidence type="ECO:0000313" key="16">
    <source>
        <dbReference type="Proteomes" id="UP000322000"/>
    </source>
</evidence>
<dbReference type="InterPro" id="IPR013087">
    <property type="entry name" value="Znf_C2H2_type"/>
</dbReference>
<dbReference type="GO" id="GO:0005634">
    <property type="term" value="C:nucleus"/>
    <property type="evidence" value="ECO:0007669"/>
    <property type="project" value="UniProtKB-SubCell"/>
</dbReference>
<dbReference type="PANTHER" id="PTHR24393">
    <property type="entry name" value="ZINC FINGER PROTEIN"/>
    <property type="match status" value="1"/>
</dbReference>
<evidence type="ECO:0000259" key="14">
    <source>
        <dbReference type="PROSITE" id="PS50157"/>
    </source>
</evidence>
<evidence type="ECO:0000256" key="11">
    <source>
        <dbReference type="PROSITE-ProRule" id="PRU00042"/>
    </source>
</evidence>
<keyword evidence="8" id="KW-0238">DNA-binding</keyword>
<protein>
    <submittedName>
        <fullName evidence="17">RE1-silencing transcription factor-like isoform X4</fullName>
    </submittedName>
</protein>
<feature type="binding site" evidence="12">
    <location>
        <position position="14"/>
    </location>
    <ligand>
        <name>Zn(2+)</name>
        <dbReference type="ChEBI" id="CHEBI:29105"/>
    </ligand>
</feature>
<dbReference type="Gene3D" id="3.40.1800.20">
    <property type="match status" value="1"/>
</dbReference>
<dbReference type="PROSITE" id="PS00028">
    <property type="entry name" value="ZINC_FINGER_C2H2_1"/>
    <property type="match status" value="8"/>
</dbReference>